<name>T1JFI5_STRMM</name>
<dbReference type="EMBL" id="JH432169">
    <property type="status" value="NOT_ANNOTATED_CDS"/>
    <property type="molecule type" value="Genomic_DNA"/>
</dbReference>
<dbReference type="PhylomeDB" id="T1JFI5"/>
<reference evidence="12" key="2">
    <citation type="submission" date="2015-02" db="UniProtKB">
        <authorList>
            <consortium name="EnsemblMetazoa"/>
        </authorList>
    </citation>
    <scope>IDENTIFICATION</scope>
</reference>
<evidence type="ECO:0000256" key="4">
    <source>
        <dbReference type="ARBA" id="ARBA00022824"/>
    </source>
</evidence>
<evidence type="ECO:0000256" key="6">
    <source>
        <dbReference type="ARBA" id="ARBA00023055"/>
    </source>
</evidence>
<dbReference type="GO" id="GO:0008289">
    <property type="term" value="F:lipid binding"/>
    <property type="evidence" value="ECO:0007669"/>
    <property type="project" value="UniProtKB-KW"/>
</dbReference>
<evidence type="ECO:0000256" key="8">
    <source>
        <dbReference type="ARBA" id="ARBA00023136"/>
    </source>
</evidence>
<feature type="compositionally biased region" description="Basic and acidic residues" evidence="9">
    <location>
        <begin position="209"/>
        <end position="218"/>
    </location>
</feature>
<feature type="compositionally biased region" description="Acidic residues" evidence="9">
    <location>
        <begin position="603"/>
        <end position="623"/>
    </location>
</feature>
<evidence type="ECO:0000256" key="5">
    <source>
        <dbReference type="ARBA" id="ARBA00022989"/>
    </source>
</evidence>
<dbReference type="PANTHER" id="PTHR13466:SF0">
    <property type="entry name" value="SMP-LTD DOMAIN-CONTAINING PROTEIN"/>
    <property type="match status" value="1"/>
</dbReference>
<sequence>MSGVNRKPKMTLAMLKGKPSTLSVPSIRFSSGDEDVEMSDKWNDEKTKKTNTSCGDISPNESAIKTRSTSMDDQNKESISLFQELKGKITKTVEEKLGLEVTEPPDIAEEATELLDGECPESRVASNRLKQISKEFRNRSARILNRGDLAPTQSWSMSQLADSNQDDDALEDRLNSEYRAQDNDESPSQDDYVMASSASDTPPPPSTPRVERAGEAGRAKTVSKMSLKMKWAGYMAGVVAVLWFVPLPPFITGLATGICLVVFCLVVHAKYIAPRPRFDEECEDDEHCEAARVWTAPPQVHKGWMNELRKVYDASDYHVAQTFPVLVRLEGTLLRISHPKTKIPRHASWNETVHEMAFSDQRYYNLTGSRVLLLPVGLTRKRLWSRKYPLCIVMSESANQKAHMDDESIDGATTSTISSNTSCDDCIYLFARTCREKEEWYWVLCTAANSCMPVAAVLEQGLDSYMAHWLADPTAAGGVNDHLAWLNALLSRVFWDFLRDPAWAEVLVARIQRKLSKLKLPYFMEELTVTSLELGSQLPAIERICGPTMDARGLWVDFDIDYCGSSPYTMTLETKLNLMKLKKDSEDLPSPVNVDAPKVAAFDSDEEDSAESSTDDETDEVAAEDSGVKLSKLATSQGGGATSKKILRFVDKISQSRYFQQATDFKYVRKAMEGVSNTRLILTVELQAICGTLAVNIPPPPTDRLWYDLDLLLLYSLTNNGMPDKMPSCLPCQTWYGFRTNPKISMVARPKLGDREVTVGSVTEWIEKKLIQEFQKILVMPNMDDFVIPIMTSGLSSTSPLGAQGESTSTI</sequence>
<dbReference type="CDD" id="cd21675">
    <property type="entry name" value="SMP_TEX2"/>
    <property type="match status" value="1"/>
</dbReference>
<evidence type="ECO:0000256" key="7">
    <source>
        <dbReference type="ARBA" id="ARBA00023121"/>
    </source>
</evidence>
<feature type="domain" description="SMP-LTD" evidence="11">
    <location>
        <begin position="479"/>
        <end position="789"/>
    </location>
</feature>
<feature type="compositionally biased region" description="Polar residues" evidence="9">
    <location>
        <begin position="50"/>
        <end position="75"/>
    </location>
</feature>
<evidence type="ECO:0000259" key="11">
    <source>
        <dbReference type="PROSITE" id="PS51847"/>
    </source>
</evidence>
<reference evidence="13" key="1">
    <citation type="submission" date="2011-05" db="EMBL/GenBank/DDBJ databases">
        <authorList>
            <person name="Richards S.R."/>
            <person name="Qu J."/>
            <person name="Jiang H."/>
            <person name="Jhangiani S.N."/>
            <person name="Agravi P."/>
            <person name="Goodspeed R."/>
            <person name="Gross S."/>
            <person name="Mandapat C."/>
            <person name="Jackson L."/>
            <person name="Mathew T."/>
            <person name="Pu L."/>
            <person name="Thornton R."/>
            <person name="Saada N."/>
            <person name="Wilczek-Boney K.B."/>
            <person name="Lee S."/>
            <person name="Kovar C."/>
            <person name="Wu Y."/>
            <person name="Scherer S.E."/>
            <person name="Worley K.C."/>
            <person name="Muzny D.M."/>
            <person name="Gibbs R."/>
        </authorList>
    </citation>
    <scope>NUCLEOTIDE SEQUENCE</scope>
    <source>
        <strain evidence="13">Brora</strain>
    </source>
</reference>
<dbReference type="PROSITE" id="PS51847">
    <property type="entry name" value="SMP"/>
    <property type="match status" value="1"/>
</dbReference>
<keyword evidence="13" id="KW-1185">Reference proteome</keyword>
<dbReference type="HOGENOM" id="CLU_008315_1_0_1"/>
<evidence type="ECO:0000313" key="13">
    <source>
        <dbReference type="Proteomes" id="UP000014500"/>
    </source>
</evidence>
<feature type="compositionally biased region" description="Basic and acidic residues" evidence="9">
    <location>
        <begin position="38"/>
        <end position="48"/>
    </location>
</feature>
<dbReference type="PANTHER" id="PTHR13466">
    <property type="entry name" value="TEX2 PROTEIN-RELATED"/>
    <property type="match status" value="1"/>
</dbReference>
<protein>
    <recommendedName>
        <fullName evidence="11">SMP-LTD domain-containing protein</fullName>
    </recommendedName>
</protein>
<evidence type="ECO:0000256" key="1">
    <source>
        <dbReference type="ARBA" id="ARBA00004586"/>
    </source>
</evidence>
<feature type="transmembrane region" description="Helical" evidence="10">
    <location>
        <begin position="227"/>
        <end position="245"/>
    </location>
</feature>
<feature type="region of interest" description="Disordered" evidence="9">
    <location>
        <begin position="178"/>
        <end position="218"/>
    </location>
</feature>
<organism evidence="12 13">
    <name type="scientific">Strigamia maritima</name>
    <name type="common">European centipede</name>
    <name type="synonym">Geophilus maritimus</name>
    <dbReference type="NCBI Taxonomy" id="126957"/>
    <lineage>
        <taxon>Eukaryota</taxon>
        <taxon>Metazoa</taxon>
        <taxon>Ecdysozoa</taxon>
        <taxon>Arthropoda</taxon>
        <taxon>Myriapoda</taxon>
        <taxon>Chilopoda</taxon>
        <taxon>Pleurostigmophora</taxon>
        <taxon>Geophilomorpha</taxon>
        <taxon>Linotaeniidae</taxon>
        <taxon>Strigamia</taxon>
    </lineage>
</organism>
<dbReference type="STRING" id="126957.T1JFI5"/>
<keyword evidence="8 10" id="KW-0472">Membrane</keyword>
<dbReference type="InterPro" id="IPR019411">
    <property type="entry name" value="MMM1_dom"/>
</dbReference>
<evidence type="ECO:0000256" key="10">
    <source>
        <dbReference type="SAM" id="Phobius"/>
    </source>
</evidence>
<comment type="subcellular location">
    <subcellularLocation>
        <location evidence="1">Endoplasmic reticulum membrane</location>
    </subcellularLocation>
</comment>
<dbReference type="Pfam" id="PF10296">
    <property type="entry name" value="MMM1"/>
    <property type="match status" value="1"/>
</dbReference>
<dbReference type="OMA" id="CIVMSES"/>
<dbReference type="AlphaFoldDB" id="T1JFI5"/>
<evidence type="ECO:0000256" key="2">
    <source>
        <dbReference type="ARBA" id="ARBA00022448"/>
    </source>
</evidence>
<dbReference type="Proteomes" id="UP000014500">
    <property type="component" value="Unassembled WGS sequence"/>
</dbReference>
<evidence type="ECO:0000256" key="9">
    <source>
        <dbReference type="SAM" id="MobiDB-lite"/>
    </source>
</evidence>
<feature type="region of interest" description="Disordered" evidence="9">
    <location>
        <begin position="586"/>
        <end position="627"/>
    </location>
</feature>
<dbReference type="InterPro" id="IPR031468">
    <property type="entry name" value="SMP_LBD"/>
</dbReference>
<evidence type="ECO:0000256" key="3">
    <source>
        <dbReference type="ARBA" id="ARBA00022692"/>
    </source>
</evidence>
<accession>T1JFI5</accession>
<keyword evidence="5 10" id="KW-1133">Transmembrane helix</keyword>
<keyword evidence="2" id="KW-0813">Transport</keyword>
<keyword evidence="4" id="KW-0256">Endoplasmic reticulum</keyword>
<keyword evidence="6" id="KW-0445">Lipid transport</keyword>
<keyword evidence="7" id="KW-0446">Lipid-binding</keyword>
<dbReference type="GO" id="GO:0005789">
    <property type="term" value="C:endoplasmic reticulum membrane"/>
    <property type="evidence" value="ECO:0007669"/>
    <property type="project" value="UniProtKB-SubCell"/>
</dbReference>
<dbReference type="GO" id="GO:0006869">
    <property type="term" value="P:lipid transport"/>
    <property type="evidence" value="ECO:0007669"/>
    <property type="project" value="UniProtKB-KW"/>
</dbReference>
<evidence type="ECO:0000313" key="12">
    <source>
        <dbReference type="EnsemblMetazoa" id="SMAR012599-PA"/>
    </source>
</evidence>
<proteinExistence type="predicted"/>
<feature type="region of interest" description="Disordered" evidence="9">
    <location>
        <begin position="22"/>
        <end position="75"/>
    </location>
</feature>
<dbReference type="eggNOG" id="KOG2238">
    <property type="taxonomic scope" value="Eukaryota"/>
</dbReference>
<dbReference type="EnsemblMetazoa" id="SMAR012599-RA">
    <property type="protein sequence ID" value="SMAR012599-PA"/>
    <property type="gene ID" value="SMAR012599"/>
</dbReference>
<keyword evidence="3 10" id="KW-0812">Transmembrane</keyword>